<dbReference type="PANTHER" id="PTHR45770">
    <property type="entry name" value="ATP-DEPENDENT 6-PHOSPHOFRUCTOKINASE 1"/>
    <property type="match status" value="1"/>
</dbReference>
<evidence type="ECO:0000256" key="1">
    <source>
        <dbReference type="ARBA" id="ARBA00001946"/>
    </source>
</evidence>
<keyword evidence="8" id="KW-0460">Magnesium</keyword>
<comment type="cofactor">
    <cofactor evidence="1">
        <name>Mg(2+)</name>
        <dbReference type="ChEBI" id="CHEBI:18420"/>
    </cofactor>
</comment>
<organism evidence="14 15">
    <name type="scientific">Pontiella agarivorans</name>
    <dbReference type="NCBI Taxonomy" id="3038953"/>
    <lineage>
        <taxon>Bacteria</taxon>
        <taxon>Pseudomonadati</taxon>
        <taxon>Kiritimatiellota</taxon>
        <taxon>Kiritimatiellia</taxon>
        <taxon>Kiritimatiellales</taxon>
        <taxon>Pontiellaceae</taxon>
        <taxon>Pontiella</taxon>
    </lineage>
</organism>
<comment type="catalytic activity">
    <reaction evidence="11">
        <text>beta-D-fructose 6-phosphate + ATP = beta-D-fructose 1,6-bisphosphate + ADP + H(+)</text>
        <dbReference type="Rhea" id="RHEA:16109"/>
        <dbReference type="ChEBI" id="CHEBI:15378"/>
        <dbReference type="ChEBI" id="CHEBI:30616"/>
        <dbReference type="ChEBI" id="CHEBI:32966"/>
        <dbReference type="ChEBI" id="CHEBI:57634"/>
        <dbReference type="ChEBI" id="CHEBI:456216"/>
        <dbReference type="EC" id="2.7.1.11"/>
    </reaction>
</comment>
<keyword evidence="3 14" id="KW-0808">Transferase</keyword>
<comment type="caution">
    <text evidence="14">The sequence shown here is derived from an EMBL/GenBank/DDBJ whole genome shotgun (WGS) entry which is preliminary data.</text>
</comment>
<reference evidence="14 15" key="1">
    <citation type="journal article" date="2024" name="Appl. Environ. Microbiol.">
        <title>Pontiella agarivorans sp. nov., a novel marine anaerobic bacterium capable of degrading macroalgal polysaccharides and fixing nitrogen.</title>
        <authorList>
            <person name="Liu N."/>
            <person name="Kivenson V."/>
            <person name="Peng X."/>
            <person name="Cui Z."/>
            <person name="Lankiewicz T.S."/>
            <person name="Gosselin K.M."/>
            <person name="English C.J."/>
            <person name="Blair E.M."/>
            <person name="O'Malley M.A."/>
            <person name="Valentine D.L."/>
        </authorList>
    </citation>
    <scope>NUCLEOTIDE SEQUENCE [LARGE SCALE GENOMIC DNA]</scope>
    <source>
        <strain evidence="14 15">NLcol2</strain>
    </source>
</reference>
<dbReference type="RefSeq" id="WP_322608708.1">
    <property type="nucleotide sequence ID" value="NZ_JARVCO010000010.1"/>
</dbReference>
<keyword evidence="5" id="KW-0547">Nucleotide-binding</keyword>
<name>A0ABU5MXG2_9BACT</name>
<protein>
    <submittedName>
        <fullName evidence="14">ATP-dependent 6-phosphofructokinase</fullName>
        <ecNumber evidence="14">2.7.1.11</ecNumber>
    </submittedName>
</protein>
<dbReference type="SUPFAM" id="SSF53784">
    <property type="entry name" value="Phosphofructokinase"/>
    <property type="match status" value="1"/>
</dbReference>
<evidence type="ECO:0000256" key="9">
    <source>
        <dbReference type="ARBA" id="ARBA00023152"/>
    </source>
</evidence>
<dbReference type="Pfam" id="PF00365">
    <property type="entry name" value="PFK"/>
    <property type="match status" value="1"/>
</dbReference>
<proteinExistence type="inferred from homology"/>
<dbReference type="PIRSF" id="PIRSF000534">
    <property type="entry name" value="PPi_PFK_TP0108"/>
    <property type="match status" value="1"/>
</dbReference>
<keyword evidence="4" id="KW-0479">Metal-binding</keyword>
<evidence type="ECO:0000256" key="12">
    <source>
        <dbReference type="ARBA" id="ARBA00048072"/>
    </source>
</evidence>
<dbReference type="EC" id="2.7.1.11" evidence="14"/>
<dbReference type="EMBL" id="JARVCO010000010">
    <property type="protein sequence ID" value="MDZ8118915.1"/>
    <property type="molecule type" value="Genomic_DNA"/>
</dbReference>
<keyword evidence="9" id="KW-0324">Glycolysis</keyword>
<comment type="function">
    <text evidence="2">Catalyzes the phosphorylation of D-fructose 6-phosphate, the first committing step of glycolysis. Uses inorganic phosphate (PPi) as phosphoryl donor instead of ATP like common ATP-dependent phosphofructokinases (ATP-PFKs), which renders the reaction reversible, and can thus function both in glycolysis and gluconeogenesis. Consistently, PPi-PFK can replace the enzymes of both the forward (ATP-PFK) and reverse (fructose-bisphosphatase (FBPase)) reactions.</text>
</comment>
<sequence>MADLKIHRVETLGEATFDSPLKDSIVRFYNGEAIACNDRTKELGKLESISDIEYFELAGPREKLFFNPAEVTVGIVTCGGLCPGLNDVIRALTFCCEESYGVKRVLGFKYGYEGLVAKYYHYPIELTTDNTDEIHEKGGTILKSSRGRQDDDEIINTLVHYGVDILFTIGGDGTQRGSRDIVARLRERNLPISVVGIPKTIDNDISLIQRSFGFETAVEATWDIITNAHNEARAYKNGVGLVKLMGRESGWIAASAALANSAVNFCLVPEVGFDLHRPNGFLEVLEKRLKRKEHAVVVVAEGAGQHLFSDHTTDTDKSGNKRLKDIGLLLKDEINNHFSSRNQEVNVKYFDPSYNIRSRRANANDSMYCLQLGNNAVHAAMAGCTNMIVGMHHGRLVHLPIDMIGDRKSIEPRGWFWQTVLQATHQPTNMMN</sequence>
<keyword evidence="15" id="KW-1185">Reference proteome</keyword>
<evidence type="ECO:0000259" key="13">
    <source>
        <dbReference type="Pfam" id="PF00365"/>
    </source>
</evidence>
<dbReference type="PRINTS" id="PR00476">
    <property type="entry name" value="PHFRCTKINASE"/>
</dbReference>
<evidence type="ECO:0000256" key="7">
    <source>
        <dbReference type="ARBA" id="ARBA00022840"/>
    </source>
</evidence>
<evidence type="ECO:0000256" key="4">
    <source>
        <dbReference type="ARBA" id="ARBA00022723"/>
    </source>
</evidence>
<evidence type="ECO:0000256" key="8">
    <source>
        <dbReference type="ARBA" id="ARBA00022842"/>
    </source>
</evidence>
<accession>A0ABU5MXG2</accession>
<dbReference type="Proteomes" id="UP001290861">
    <property type="component" value="Unassembled WGS sequence"/>
</dbReference>
<feature type="domain" description="Phosphofructokinase" evidence="13">
    <location>
        <begin position="73"/>
        <end position="379"/>
    </location>
</feature>
<dbReference type="InterPro" id="IPR012004">
    <property type="entry name" value="PyroP-dep_PFK_TP0108"/>
</dbReference>
<evidence type="ECO:0000256" key="5">
    <source>
        <dbReference type="ARBA" id="ARBA00022741"/>
    </source>
</evidence>
<evidence type="ECO:0000313" key="15">
    <source>
        <dbReference type="Proteomes" id="UP001290861"/>
    </source>
</evidence>
<comment type="similarity">
    <text evidence="10">Belongs to the phosphofructokinase type A (PFKA) family.</text>
</comment>
<evidence type="ECO:0000313" key="14">
    <source>
        <dbReference type="EMBL" id="MDZ8118915.1"/>
    </source>
</evidence>
<dbReference type="NCBIfam" id="NF005301">
    <property type="entry name" value="PRK06830.1"/>
    <property type="match status" value="1"/>
</dbReference>
<evidence type="ECO:0000256" key="3">
    <source>
        <dbReference type="ARBA" id="ARBA00022679"/>
    </source>
</evidence>
<evidence type="ECO:0000256" key="11">
    <source>
        <dbReference type="ARBA" id="ARBA00048070"/>
    </source>
</evidence>
<evidence type="ECO:0000256" key="2">
    <source>
        <dbReference type="ARBA" id="ARBA00003138"/>
    </source>
</evidence>
<evidence type="ECO:0000256" key="10">
    <source>
        <dbReference type="ARBA" id="ARBA00038478"/>
    </source>
</evidence>
<evidence type="ECO:0000256" key="6">
    <source>
        <dbReference type="ARBA" id="ARBA00022777"/>
    </source>
</evidence>
<gene>
    <name evidence="14" type="ORF">P9H32_09775</name>
</gene>
<dbReference type="InterPro" id="IPR050929">
    <property type="entry name" value="PFKA"/>
</dbReference>
<dbReference type="InterPro" id="IPR035966">
    <property type="entry name" value="PKF_sf"/>
</dbReference>
<dbReference type="InterPro" id="IPR000023">
    <property type="entry name" value="Phosphofructokinase_dom"/>
</dbReference>
<keyword evidence="6" id="KW-0418">Kinase</keyword>
<dbReference type="GO" id="GO:0003872">
    <property type="term" value="F:6-phosphofructokinase activity"/>
    <property type="evidence" value="ECO:0007669"/>
    <property type="project" value="UniProtKB-EC"/>
</dbReference>
<keyword evidence="7" id="KW-0067">ATP-binding</keyword>
<comment type="catalytic activity">
    <reaction evidence="12">
        <text>beta-D-fructose 6-phosphate + diphosphate = beta-D-fructose 1,6-bisphosphate + phosphate + H(+)</text>
        <dbReference type="Rhea" id="RHEA:13613"/>
        <dbReference type="ChEBI" id="CHEBI:15378"/>
        <dbReference type="ChEBI" id="CHEBI:32966"/>
        <dbReference type="ChEBI" id="CHEBI:33019"/>
        <dbReference type="ChEBI" id="CHEBI:43474"/>
        <dbReference type="ChEBI" id="CHEBI:57634"/>
        <dbReference type="EC" id="2.7.1.90"/>
    </reaction>
</comment>
<dbReference type="InterPro" id="IPR022953">
    <property type="entry name" value="ATP_PFK"/>
</dbReference>
<dbReference type="Gene3D" id="3.40.50.450">
    <property type="match status" value="1"/>
</dbReference>